<dbReference type="Gene3D" id="3.40.50.2300">
    <property type="match status" value="1"/>
</dbReference>
<proteinExistence type="predicted"/>
<reference evidence="3" key="1">
    <citation type="submission" date="2020-10" db="EMBL/GenBank/DDBJ databases">
        <authorList>
            <person name="Abbas A."/>
            <person name="Razzaq R."/>
            <person name="Waqas M."/>
            <person name="Abbas N."/>
            <person name="Nielsen T.K."/>
            <person name="Hansen L.H."/>
            <person name="Hussain S."/>
            <person name="Shahid M."/>
        </authorList>
    </citation>
    <scope>NUCLEOTIDE SEQUENCE</scope>
    <source>
        <strain evidence="3">S14</strain>
    </source>
</reference>
<gene>
    <name evidence="3" type="ORF">IHQ68_13785</name>
</gene>
<feature type="modified residue" description="4-aspartylphosphate" evidence="1">
    <location>
        <position position="61"/>
    </location>
</feature>
<dbReference type="SMART" id="SM00448">
    <property type="entry name" value="REC"/>
    <property type="match status" value="1"/>
</dbReference>
<dbReference type="EMBL" id="JADBEO010000030">
    <property type="protein sequence ID" value="MDR4307689.1"/>
    <property type="molecule type" value="Genomic_DNA"/>
</dbReference>
<organism evidence="3 4">
    <name type="scientific">Chelatococcus sambhunathii</name>
    <dbReference type="NCBI Taxonomy" id="363953"/>
    <lineage>
        <taxon>Bacteria</taxon>
        <taxon>Pseudomonadati</taxon>
        <taxon>Pseudomonadota</taxon>
        <taxon>Alphaproteobacteria</taxon>
        <taxon>Hyphomicrobiales</taxon>
        <taxon>Chelatococcaceae</taxon>
        <taxon>Chelatococcus</taxon>
    </lineage>
</organism>
<name>A0ABU1DHX1_9HYPH</name>
<evidence type="ECO:0000313" key="3">
    <source>
        <dbReference type="EMBL" id="MDR4307689.1"/>
    </source>
</evidence>
<evidence type="ECO:0000313" key="4">
    <source>
        <dbReference type="Proteomes" id="UP001181622"/>
    </source>
</evidence>
<comment type="caution">
    <text evidence="3">The sequence shown here is derived from an EMBL/GenBank/DDBJ whole genome shotgun (WGS) entry which is preliminary data.</text>
</comment>
<dbReference type="PROSITE" id="PS50110">
    <property type="entry name" value="RESPONSE_REGULATORY"/>
    <property type="match status" value="1"/>
</dbReference>
<dbReference type="InterPro" id="IPR011006">
    <property type="entry name" value="CheY-like_superfamily"/>
</dbReference>
<sequence length="124" mass="13647">MPELSRLQGRRILFAEDDYFIVTNMVSYFRGEGAEIAGPAARLQAALQIAKTEPLDGAVLDVDLRGESSLPIAQALLQRRIPFVFVTGYDAGMLPQPFTEAPSCQKPTRPELVADKLLSIMPRT</sequence>
<dbReference type="SUPFAM" id="SSF52172">
    <property type="entry name" value="CheY-like"/>
    <property type="match status" value="1"/>
</dbReference>
<evidence type="ECO:0000256" key="1">
    <source>
        <dbReference type="PROSITE-ProRule" id="PRU00169"/>
    </source>
</evidence>
<dbReference type="InterPro" id="IPR001789">
    <property type="entry name" value="Sig_transdc_resp-reg_receiver"/>
</dbReference>
<evidence type="ECO:0000259" key="2">
    <source>
        <dbReference type="PROSITE" id="PS50110"/>
    </source>
</evidence>
<dbReference type="Proteomes" id="UP001181622">
    <property type="component" value="Unassembled WGS sequence"/>
</dbReference>
<dbReference type="RefSeq" id="WP_309392777.1">
    <property type="nucleotide sequence ID" value="NZ_JADBEO010000030.1"/>
</dbReference>
<keyword evidence="1" id="KW-0597">Phosphoprotein</keyword>
<keyword evidence="4" id="KW-1185">Reference proteome</keyword>
<protein>
    <submittedName>
        <fullName evidence="3">Response regulator</fullName>
    </submittedName>
</protein>
<accession>A0ABU1DHX1</accession>
<feature type="domain" description="Response regulatory" evidence="2">
    <location>
        <begin position="11"/>
        <end position="121"/>
    </location>
</feature>